<reference evidence="8 9" key="1">
    <citation type="submission" date="2023-04" db="EMBL/GenBank/DDBJ databases">
        <title>A long-awaited taxogenomic arrangement of the family Halomonadaceae.</title>
        <authorList>
            <person name="De La Haba R."/>
            <person name="Chuvochina M."/>
            <person name="Wittouck S."/>
            <person name="Arahal D.R."/>
            <person name="Sanchez-Porro C."/>
            <person name="Hugenholtz P."/>
            <person name="Ventosa A."/>
        </authorList>
    </citation>
    <scope>NUCLEOTIDE SEQUENCE [LARGE SCALE GENOMIC DNA]</scope>
    <source>
        <strain evidence="8 9">DSM 17332</strain>
    </source>
</reference>
<keyword evidence="9" id="KW-1185">Reference proteome</keyword>
<dbReference type="PROSITE" id="PS50110">
    <property type="entry name" value="RESPONSE_REGULATORY"/>
    <property type="match status" value="1"/>
</dbReference>
<evidence type="ECO:0000313" key="8">
    <source>
        <dbReference type="EMBL" id="MDR5891527.1"/>
    </source>
</evidence>
<organism evidence="8 9">
    <name type="scientific">Halomonas mongoliensis</name>
    <dbReference type="NCBI Taxonomy" id="321265"/>
    <lineage>
        <taxon>Bacteria</taxon>
        <taxon>Pseudomonadati</taxon>
        <taxon>Pseudomonadota</taxon>
        <taxon>Gammaproteobacteria</taxon>
        <taxon>Oceanospirillales</taxon>
        <taxon>Halomonadaceae</taxon>
        <taxon>Halomonas</taxon>
    </lineage>
</organism>
<feature type="DNA-binding region" description="OmpR/PhoB-type" evidence="5">
    <location>
        <begin position="126"/>
        <end position="225"/>
    </location>
</feature>
<protein>
    <submittedName>
        <fullName evidence="8">Response regulator transcription factor</fullName>
    </submittedName>
</protein>
<dbReference type="InterPro" id="IPR001789">
    <property type="entry name" value="Sig_transdc_resp-reg_receiver"/>
</dbReference>
<dbReference type="PROSITE" id="PS51755">
    <property type="entry name" value="OMPR_PHOB"/>
    <property type="match status" value="1"/>
</dbReference>
<dbReference type="Gene3D" id="6.10.250.690">
    <property type="match status" value="1"/>
</dbReference>
<evidence type="ECO:0000256" key="5">
    <source>
        <dbReference type="PROSITE-ProRule" id="PRU01091"/>
    </source>
</evidence>
<evidence type="ECO:0000313" key="9">
    <source>
        <dbReference type="Proteomes" id="UP001252270"/>
    </source>
</evidence>
<dbReference type="EMBL" id="JARWAL010000001">
    <property type="protein sequence ID" value="MDR5891527.1"/>
    <property type="molecule type" value="Genomic_DNA"/>
</dbReference>
<evidence type="ECO:0000259" key="6">
    <source>
        <dbReference type="PROSITE" id="PS50110"/>
    </source>
</evidence>
<dbReference type="CDD" id="cd00383">
    <property type="entry name" value="trans_reg_C"/>
    <property type="match status" value="1"/>
</dbReference>
<dbReference type="RefSeq" id="WP_309635544.1">
    <property type="nucleotide sequence ID" value="NZ_JARWAL010000001.1"/>
</dbReference>
<dbReference type="InterPro" id="IPR036388">
    <property type="entry name" value="WH-like_DNA-bd_sf"/>
</dbReference>
<dbReference type="Pfam" id="PF00072">
    <property type="entry name" value="Response_reg"/>
    <property type="match status" value="1"/>
</dbReference>
<keyword evidence="2" id="KW-0902">Two-component regulatory system</keyword>
<dbReference type="InterPro" id="IPR011006">
    <property type="entry name" value="CheY-like_superfamily"/>
</dbReference>
<feature type="modified residue" description="4-aspartylphosphate" evidence="4">
    <location>
        <position position="51"/>
    </location>
</feature>
<accession>A0ABU1GIW5</accession>
<dbReference type="SUPFAM" id="SSF52172">
    <property type="entry name" value="CheY-like"/>
    <property type="match status" value="1"/>
</dbReference>
<dbReference type="Gene3D" id="3.40.50.2300">
    <property type="match status" value="1"/>
</dbReference>
<proteinExistence type="predicted"/>
<keyword evidence="3 5" id="KW-0238">DNA-binding</keyword>
<dbReference type="InterPro" id="IPR001867">
    <property type="entry name" value="OmpR/PhoB-type_DNA-bd"/>
</dbReference>
<dbReference type="SMART" id="SM00448">
    <property type="entry name" value="REC"/>
    <property type="match status" value="1"/>
</dbReference>
<dbReference type="Gene3D" id="1.10.10.10">
    <property type="entry name" value="Winged helix-like DNA-binding domain superfamily/Winged helix DNA-binding domain"/>
    <property type="match status" value="1"/>
</dbReference>
<comment type="caution">
    <text evidence="8">The sequence shown here is derived from an EMBL/GenBank/DDBJ whole genome shotgun (WGS) entry which is preliminary data.</text>
</comment>
<feature type="domain" description="Response regulatory" evidence="6">
    <location>
        <begin position="2"/>
        <end position="117"/>
    </location>
</feature>
<keyword evidence="1 4" id="KW-0597">Phosphoprotein</keyword>
<dbReference type="Proteomes" id="UP001252270">
    <property type="component" value="Unassembled WGS sequence"/>
</dbReference>
<evidence type="ECO:0000256" key="2">
    <source>
        <dbReference type="ARBA" id="ARBA00023012"/>
    </source>
</evidence>
<dbReference type="SMART" id="SM00862">
    <property type="entry name" value="Trans_reg_C"/>
    <property type="match status" value="1"/>
</dbReference>
<evidence type="ECO:0000256" key="4">
    <source>
        <dbReference type="PROSITE-ProRule" id="PRU00169"/>
    </source>
</evidence>
<dbReference type="InterPro" id="IPR039420">
    <property type="entry name" value="WalR-like"/>
</dbReference>
<evidence type="ECO:0000256" key="1">
    <source>
        <dbReference type="ARBA" id="ARBA00022553"/>
    </source>
</evidence>
<name>A0ABU1GIW5_9GAMM</name>
<sequence length="242" mass="27336">MRIAVLEDDPDQQAFIAACLAPDGHRLTGLERAVDLRRWIQLEPFDLLILDWFLPDATGLEVLEHLRHGQSWMQPVLFITARHQPGDVVLALEAGADDFLHKPLNPEELRARVKALGRRLVQPPAGSVLELGCYRLCRSRREATVDGRPVSLTEREYQLVNLFFSHPGQLLSRAFLMELVWGLSGDVQTRTLDTHISRLRRKLGLDGSQGLRLRSIYQYGYRLEEVGRKEGGVIASVGTDAR</sequence>
<dbReference type="PANTHER" id="PTHR48111:SF40">
    <property type="entry name" value="PHOSPHATE REGULON TRANSCRIPTIONAL REGULATORY PROTEIN PHOB"/>
    <property type="match status" value="1"/>
</dbReference>
<dbReference type="Pfam" id="PF00486">
    <property type="entry name" value="Trans_reg_C"/>
    <property type="match status" value="1"/>
</dbReference>
<feature type="domain" description="OmpR/PhoB-type" evidence="7">
    <location>
        <begin position="126"/>
        <end position="225"/>
    </location>
</feature>
<evidence type="ECO:0000259" key="7">
    <source>
        <dbReference type="PROSITE" id="PS51755"/>
    </source>
</evidence>
<gene>
    <name evidence="8" type="ORF">QC820_01765</name>
</gene>
<dbReference type="PANTHER" id="PTHR48111">
    <property type="entry name" value="REGULATOR OF RPOS"/>
    <property type="match status" value="1"/>
</dbReference>
<evidence type="ECO:0000256" key="3">
    <source>
        <dbReference type="ARBA" id="ARBA00023125"/>
    </source>
</evidence>